<accession>A0A5C4QEY5</accession>
<dbReference type="GO" id="GO:0036199">
    <property type="term" value="F:cholest-4-en-3-one 26-monooxygenase activity"/>
    <property type="evidence" value="ECO:0007669"/>
    <property type="project" value="TreeGrafter"/>
</dbReference>
<protein>
    <submittedName>
        <fullName evidence="3">Cytochrome P450</fullName>
    </submittedName>
</protein>
<keyword evidence="2" id="KW-0408">Iron</keyword>
<evidence type="ECO:0000256" key="2">
    <source>
        <dbReference type="RuleBase" id="RU000461"/>
    </source>
</evidence>
<comment type="similarity">
    <text evidence="1 2">Belongs to the cytochrome P450 family.</text>
</comment>
<sequence>MELAGTIDLDQVNLFDPAFFATRDPHPVWAEMRRHAPLHRQTLPDGRAFRSVTRYADACRVLGQSEEFTSLRGNLLNQLGRDDPAAGQMLVATDPPWHGHLRRPLAGLFAGRAVARTEDLVRRAVGELLAAAEPGTQWDLAHEAALLPMAVAGHLMDISAEHWSRLVGLTSMAAAPDDPAFRTVNANATLAIAHHELFSFFAGEADRRAGTAGDDAIRLLIGMRASDRRLTREEVAVNCYSLLLGANATTPHTISGTVLALLARPEQLRMVREDRSRIPALVEEGLRWTSAASSFLRHAVKDVELSGGSVGAGEAVAVWIGAANRDEEVFSTPETFDVRRTPNRHLAFGYGPHYCLGAAVARLTLRLFFEEALDLMPSWEVAAAARPLASNFIAGYSSVPLRTRRHQDAVRGS</sequence>
<dbReference type="GO" id="GO:0005506">
    <property type="term" value="F:iron ion binding"/>
    <property type="evidence" value="ECO:0007669"/>
    <property type="project" value="InterPro"/>
</dbReference>
<dbReference type="Proteomes" id="UP000306145">
    <property type="component" value="Unassembled WGS sequence"/>
</dbReference>
<dbReference type="SUPFAM" id="SSF48264">
    <property type="entry name" value="Cytochrome P450"/>
    <property type="match status" value="1"/>
</dbReference>
<keyword evidence="2" id="KW-0349">Heme</keyword>
<dbReference type="GO" id="GO:0020037">
    <property type="term" value="F:heme binding"/>
    <property type="evidence" value="ECO:0007669"/>
    <property type="project" value="InterPro"/>
</dbReference>
<keyword evidence="2" id="KW-0479">Metal-binding</keyword>
<dbReference type="RefSeq" id="WP_139587505.1">
    <property type="nucleotide sequence ID" value="NZ_VDFY01000257.1"/>
</dbReference>
<evidence type="ECO:0000313" key="3">
    <source>
        <dbReference type="EMBL" id="TNH22699.1"/>
    </source>
</evidence>
<dbReference type="Gene3D" id="1.10.630.10">
    <property type="entry name" value="Cytochrome P450"/>
    <property type="match status" value="1"/>
</dbReference>
<dbReference type="PANTHER" id="PTHR46696:SF4">
    <property type="entry name" value="BIOTIN BIOSYNTHESIS CYTOCHROME P450"/>
    <property type="match status" value="1"/>
</dbReference>
<dbReference type="EMBL" id="VDFY01000257">
    <property type="protein sequence ID" value="TNH22699.1"/>
    <property type="molecule type" value="Genomic_DNA"/>
</dbReference>
<name>A0A5C4QEY5_9ACTN</name>
<evidence type="ECO:0000313" key="4">
    <source>
        <dbReference type="Proteomes" id="UP000306145"/>
    </source>
</evidence>
<dbReference type="GO" id="GO:0008395">
    <property type="term" value="F:steroid hydroxylase activity"/>
    <property type="evidence" value="ECO:0007669"/>
    <property type="project" value="TreeGrafter"/>
</dbReference>
<reference evidence="3 4" key="1">
    <citation type="submission" date="2019-06" db="EMBL/GenBank/DDBJ databases">
        <title>Micromonospora ordensis sp. nov., isolated from deep marine sediment.</title>
        <authorList>
            <person name="Veyisoglu A."/>
            <person name="Carro L."/>
            <person name="Klenk H.-P."/>
            <person name="Sahin N."/>
        </authorList>
    </citation>
    <scope>NUCLEOTIDE SEQUENCE [LARGE SCALE GENOMIC DNA]</scope>
    <source>
        <strain evidence="3 4">S2509</strain>
    </source>
</reference>
<dbReference type="OrthoDB" id="4156795at2"/>
<organism evidence="3 4">
    <name type="scientific">Micromonospora orduensis</name>
    <dbReference type="NCBI Taxonomy" id="1420891"/>
    <lineage>
        <taxon>Bacteria</taxon>
        <taxon>Bacillati</taxon>
        <taxon>Actinomycetota</taxon>
        <taxon>Actinomycetes</taxon>
        <taxon>Micromonosporales</taxon>
        <taxon>Micromonosporaceae</taxon>
        <taxon>Micromonospora</taxon>
    </lineage>
</organism>
<dbReference type="PANTHER" id="PTHR46696">
    <property type="entry name" value="P450, PUTATIVE (EUROFUNG)-RELATED"/>
    <property type="match status" value="1"/>
</dbReference>
<evidence type="ECO:0000256" key="1">
    <source>
        <dbReference type="ARBA" id="ARBA00010617"/>
    </source>
</evidence>
<dbReference type="GO" id="GO:0006707">
    <property type="term" value="P:cholesterol catabolic process"/>
    <property type="evidence" value="ECO:0007669"/>
    <property type="project" value="TreeGrafter"/>
</dbReference>
<keyword evidence="4" id="KW-1185">Reference proteome</keyword>
<dbReference type="InterPro" id="IPR036396">
    <property type="entry name" value="Cyt_P450_sf"/>
</dbReference>
<gene>
    <name evidence="3" type="ORF">FHG89_28565</name>
</gene>
<dbReference type="PRINTS" id="PR00359">
    <property type="entry name" value="BP450"/>
</dbReference>
<keyword evidence="2" id="KW-0503">Monooxygenase</keyword>
<dbReference type="InterPro" id="IPR017972">
    <property type="entry name" value="Cyt_P450_CS"/>
</dbReference>
<comment type="caution">
    <text evidence="3">The sequence shown here is derived from an EMBL/GenBank/DDBJ whole genome shotgun (WGS) entry which is preliminary data.</text>
</comment>
<dbReference type="AlphaFoldDB" id="A0A5C4QEY5"/>
<dbReference type="Pfam" id="PF00067">
    <property type="entry name" value="p450"/>
    <property type="match status" value="1"/>
</dbReference>
<dbReference type="PROSITE" id="PS00086">
    <property type="entry name" value="CYTOCHROME_P450"/>
    <property type="match status" value="1"/>
</dbReference>
<proteinExistence type="inferred from homology"/>
<keyword evidence="2" id="KW-0560">Oxidoreductase</keyword>
<dbReference type="InterPro" id="IPR002397">
    <property type="entry name" value="Cyt_P450_B"/>
</dbReference>
<dbReference type="InterPro" id="IPR001128">
    <property type="entry name" value="Cyt_P450"/>
</dbReference>